<evidence type="ECO:0000313" key="1">
    <source>
        <dbReference type="EMBL" id="TEB26377.1"/>
    </source>
</evidence>
<organism evidence="1 2">
    <name type="scientific">Coprinellus micaceus</name>
    <name type="common">Glistening ink-cap mushroom</name>
    <name type="synonym">Coprinus micaceus</name>
    <dbReference type="NCBI Taxonomy" id="71717"/>
    <lineage>
        <taxon>Eukaryota</taxon>
        <taxon>Fungi</taxon>
        <taxon>Dikarya</taxon>
        <taxon>Basidiomycota</taxon>
        <taxon>Agaricomycotina</taxon>
        <taxon>Agaricomycetes</taxon>
        <taxon>Agaricomycetidae</taxon>
        <taxon>Agaricales</taxon>
        <taxon>Agaricineae</taxon>
        <taxon>Psathyrellaceae</taxon>
        <taxon>Coprinellus</taxon>
    </lineage>
</organism>
<comment type="caution">
    <text evidence="1">The sequence shown here is derived from an EMBL/GenBank/DDBJ whole genome shotgun (WGS) entry which is preliminary data.</text>
</comment>
<gene>
    <name evidence="1" type="ORF">FA13DRAFT_1737556</name>
</gene>
<reference evidence="1 2" key="1">
    <citation type="journal article" date="2019" name="Nat. Ecol. Evol.">
        <title>Megaphylogeny resolves global patterns of mushroom evolution.</title>
        <authorList>
            <person name="Varga T."/>
            <person name="Krizsan K."/>
            <person name="Foldi C."/>
            <person name="Dima B."/>
            <person name="Sanchez-Garcia M."/>
            <person name="Sanchez-Ramirez S."/>
            <person name="Szollosi G.J."/>
            <person name="Szarkandi J.G."/>
            <person name="Papp V."/>
            <person name="Albert L."/>
            <person name="Andreopoulos W."/>
            <person name="Angelini C."/>
            <person name="Antonin V."/>
            <person name="Barry K.W."/>
            <person name="Bougher N.L."/>
            <person name="Buchanan P."/>
            <person name="Buyck B."/>
            <person name="Bense V."/>
            <person name="Catcheside P."/>
            <person name="Chovatia M."/>
            <person name="Cooper J."/>
            <person name="Damon W."/>
            <person name="Desjardin D."/>
            <person name="Finy P."/>
            <person name="Geml J."/>
            <person name="Haridas S."/>
            <person name="Hughes K."/>
            <person name="Justo A."/>
            <person name="Karasinski D."/>
            <person name="Kautmanova I."/>
            <person name="Kiss B."/>
            <person name="Kocsube S."/>
            <person name="Kotiranta H."/>
            <person name="LaButti K.M."/>
            <person name="Lechner B.E."/>
            <person name="Liimatainen K."/>
            <person name="Lipzen A."/>
            <person name="Lukacs Z."/>
            <person name="Mihaltcheva S."/>
            <person name="Morgado L.N."/>
            <person name="Niskanen T."/>
            <person name="Noordeloos M.E."/>
            <person name="Ohm R.A."/>
            <person name="Ortiz-Santana B."/>
            <person name="Ovrebo C."/>
            <person name="Racz N."/>
            <person name="Riley R."/>
            <person name="Savchenko A."/>
            <person name="Shiryaev A."/>
            <person name="Soop K."/>
            <person name="Spirin V."/>
            <person name="Szebenyi C."/>
            <person name="Tomsovsky M."/>
            <person name="Tulloss R.E."/>
            <person name="Uehling J."/>
            <person name="Grigoriev I.V."/>
            <person name="Vagvolgyi C."/>
            <person name="Papp T."/>
            <person name="Martin F.M."/>
            <person name="Miettinen O."/>
            <person name="Hibbett D.S."/>
            <person name="Nagy L.G."/>
        </authorList>
    </citation>
    <scope>NUCLEOTIDE SEQUENCE [LARGE SCALE GENOMIC DNA]</scope>
    <source>
        <strain evidence="1 2">FP101781</strain>
    </source>
</reference>
<protein>
    <submittedName>
        <fullName evidence="1">Uncharacterized protein</fullName>
    </submittedName>
</protein>
<accession>A0A4Y7SWZ5</accession>
<dbReference type="Proteomes" id="UP000298030">
    <property type="component" value="Unassembled WGS sequence"/>
</dbReference>
<evidence type="ECO:0000313" key="2">
    <source>
        <dbReference type="Proteomes" id="UP000298030"/>
    </source>
</evidence>
<keyword evidence="2" id="KW-1185">Reference proteome</keyword>
<proteinExistence type="predicted"/>
<name>A0A4Y7SWZ5_COPMI</name>
<sequence>MSSPTLRPAQSSSLLSPFLLRVWDATTSLNPLQPCMSLIELIVSDLHARHQQRQ</sequence>
<dbReference type="AlphaFoldDB" id="A0A4Y7SWZ5"/>
<dbReference type="EMBL" id="QPFP01000049">
    <property type="protein sequence ID" value="TEB26377.1"/>
    <property type="molecule type" value="Genomic_DNA"/>
</dbReference>